<evidence type="ECO:0000313" key="1">
    <source>
        <dbReference type="EMBL" id="RJF75591.1"/>
    </source>
</evidence>
<reference evidence="1 2" key="1">
    <citation type="submission" date="2018-09" db="EMBL/GenBank/DDBJ databases">
        <authorList>
            <person name="Zhu H."/>
        </authorList>
    </citation>
    <scope>NUCLEOTIDE SEQUENCE [LARGE SCALE GENOMIC DNA]</scope>
    <source>
        <strain evidence="1 2">K2S05-167</strain>
    </source>
</reference>
<dbReference type="AlphaFoldDB" id="A0A418VHI0"/>
<dbReference type="EMBL" id="QYUJ01000004">
    <property type="protein sequence ID" value="RJF75591.1"/>
    <property type="molecule type" value="Genomic_DNA"/>
</dbReference>
<evidence type="ECO:0000313" key="2">
    <source>
        <dbReference type="Proteomes" id="UP000286287"/>
    </source>
</evidence>
<protein>
    <submittedName>
        <fullName evidence="1">Uncharacterized protein</fullName>
    </submittedName>
</protein>
<gene>
    <name evidence="1" type="ORF">D3875_00650</name>
</gene>
<proteinExistence type="predicted"/>
<dbReference type="RefSeq" id="WP_119760049.1">
    <property type="nucleotide sequence ID" value="NZ_QYUJ01000004.1"/>
</dbReference>
<accession>A0A418VHI0</accession>
<name>A0A418VHI0_9DEIO</name>
<organism evidence="1 2">
    <name type="scientific">Deinococcus cavernae</name>
    <dbReference type="NCBI Taxonomy" id="2320857"/>
    <lineage>
        <taxon>Bacteria</taxon>
        <taxon>Thermotogati</taxon>
        <taxon>Deinococcota</taxon>
        <taxon>Deinococci</taxon>
        <taxon>Deinococcales</taxon>
        <taxon>Deinococcaceae</taxon>
        <taxon>Deinococcus</taxon>
    </lineage>
</organism>
<sequence>MTVKDQGNTLIPAPPPLLIPWTATLPPLITDLSLLPTTKSNRHRRIIHSADIKVPDIKEVVITTTYPVRSQQLALDGEVLTAMVLTTLGQSQSERVYLDASLEQHLGDLALHNNSRLTYILNRLSSIEYLIEHHHLDYGGQTPSFKAGRFQDGRGVPYFEWSDEMAGTMDVLRQSAHYTHFHLPFHSSLAHPVSRRLYRHFCRHGIEDIDVITLAEILGIYTARATDNASDTVLAVVPEWGKLHRALDRAMAELVERGLLLYVGYVGTGNDRYAFFDVEAKFL</sequence>
<dbReference type="Proteomes" id="UP000286287">
    <property type="component" value="Unassembled WGS sequence"/>
</dbReference>
<comment type="caution">
    <text evidence="1">The sequence shown here is derived from an EMBL/GenBank/DDBJ whole genome shotgun (WGS) entry which is preliminary data.</text>
</comment>
<keyword evidence="2" id="KW-1185">Reference proteome</keyword>